<dbReference type="SUPFAM" id="SSF55120">
    <property type="entry name" value="Pseudouridine synthase"/>
    <property type="match status" value="1"/>
</dbReference>
<feature type="compositionally biased region" description="Acidic residues" evidence="3">
    <location>
        <begin position="21"/>
        <end position="33"/>
    </location>
</feature>
<evidence type="ECO:0000259" key="4">
    <source>
        <dbReference type="PROSITE" id="PS50984"/>
    </source>
</evidence>
<dbReference type="PROSITE" id="PS51061">
    <property type="entry name" value="R3H"/>
    <property type="match status" value="1"/>
</dbReference>
<evidence type="ECO:0000256" key="2">
    <source>
        <dbReference type="ARBA" id="ARBA00023235"/>
    </source>
</evidence>
<organism evidence="6 7">
    <name type="scientific">Brachionus plicatilis</name>
    <name type="common">Marine rotifer</name>
    <name type="synonym">Brachionus muelleri</name>
    <dbReference type="NCBI Taxonomy" id="10195"/>
    <lineage>
        <taxon>Eukaryota</taxon>
        <taxon>Metazoa</taxon>
        <taxon>Spiralia</taxon>
        <taxon>Gnathifera</taxon>
        <taxon>Rotifera</taxon>
        <taxon>Eurotatoria</taxon>
        <taxon>Monogononta</taxon>
        <taxon>Pseudotrocha</taxon>
        <taxon>Ploima</taxon>
        <taxon>Brachionidae</taxon>
        <taxon>Brachionus</taxon>
    </lineage>
</organism>
<evidence type="ECO:0000256" key="1">
    <source>
        <dbReference type="ARBA" id="ARBA00007953"/>
    </source>
</evidence>
<dbReference type="GO" id="GO:0160147">
    <property type="term" value="F:tRNA pseudouridine(38-40) synthase activity"/>
    <property type="evidence" value="ECO:0007669"/>
    <property type="project" value="UniProtKB-EC"/>
</dbReference>
<dbReference type="InterPro" id="IPR042214">
    <property type="entry name" value="TruD_catalytic"/>
</dbReference>
<dbReference type="Gene3D" id="3.30.2350.20">
    <property type="entry name" value="TruD, catalytic domain"/>
    <property type="match status" value="2"/>
</dbReference>
<dbReference type="OrthoDB" id="447290at2759"/>
<reference evidence="6 7" key="1">
    <citation type="journal article" date="2018" name="Sci. Rep.">
        <title>Genomic signatures of local adaptation to the degree of environmental predictability in rotifers.</title>
        <authorList>
            <person name="Franch-Gras L."/>
            <person name="Hahn C."/>
            <person name="Garcia-Roger E.M."/>
            <person name="Carmona M.J."/>
            <person name="Serra M."/>
            <person name="Gomez A."/>
        </authorList>
    </citation>
    <scope>NUCLEOTIDE SEQUENCE [LARGE SCALE GENOMIC DNA]</scope>
    <source>
        <strain evidence="6">HYR1</strain>
    </source>
</reference>
<keyword evidence="7" id="KW-1185">Reference proteome</keyword>
<evidence type="ECO:0000256" key="3">
    <source>
        <dbReference type="SAM" id="MobiDB-lite"/>
    </source>
</evidence>
<dbReference type="Pfam" id="PF01142">
    <property type="entry name" value="TruD"/>
    <property type="match status" value="1"/>
</dbReference>
<feature type="domain" description="TRUD" evidence="4">
    <location>
        <begin position="315"/>
        <end position="521"/>
    </location>
</feature>
<dbReference type="InterPro" id="IPR001656">
    <property type="entry name" value="PsdUridine_synth_TruD"/>
</dbReference>
<dbReference type="GO" id="GO:0005634">
    <property type="term" value="C:nucleus"/>
    <property type="evidence" value="ECO:0007669"/>
    <property type="project" value="TreeGrafter"/>
</dbReference>
<feature type="region of interest" description="Disordered" evidence="3">
    <location>
        <begin position="1"/>
        <end position="43"/>
    </location>
</feature>
<dbReference type="InterPro" id="IPR011760">
    <property type="entry name" value="PsdUridine_synth_TruD_insert"/>
</dbReference>
<dbReference type="PANTHER" id="PTHR13326:SF21">
    <property type="entry name" value="PSEUDOURIDYLATE SYNTHASE PUS7L"/>
    <property type="match status" value="1"/>
</dbReference>
<dbReference type="CDD" id="cd02576">
    <property type="entry name" value="PseudoU_synth_ScPUS7"/>
    <property type="match status" value="1"/>
</dbReference>
<evidence type="ECO:0000313" key="7">
    <source>
        <dbReference type="Proteomes" id="UP000276133"/>
    </source>
</evidence>
<gene>
    <name evidence="6" type="ORF">BpHYR1_024682</name>
</gene>
<evidence type="ECO:0000259" key="5">
    <source>
        <dbReference type="PROSITE" id="PS51061"/>
    </source>
</evidence>
<dbReference type="GO" id="GO:0001522">
    <property type="term" value="P:pseudouridine synthesis"/>
    <property type="evidence" value="ECO:0007669"/>
    <property type="project" value="InterPro"/>
</dbReference>
<dbReference type="AlphaFoldDB" id="A0A3M7RY33"/>
<keyword evidence="2 6" id="KW-0413">Isomerase</keyword>
<feature type="domain" description="R3H" evidence="5">
    <location>
        <begin position="109"/>
        <end position="177"/>
    </location>
</feature>
<sequence length="590" mass="67916">MSRKLDEISESNSKKLKINESEDEDFEQSDADEPPLVPSESRFGIRERTNKQNQLFKAILKQSHCDFIVNEVDLEGNVVRLTNFDIPIVEDLPKQSVEQLETTKKDVKRILGEELVEKLEKFLSSNSTTESMVFDAPREKCDRKLVHEFIKQNTDQYVTNTIQKDKENQLIEISHIKNNKGPSRNSFKANSRSKDLGDKNFTICSMYKENIDTIQAVNLICKHLRLNVKRVGYSGTKDKKAKTTQSLSFFKISPKEIDRLNKNFHNIKLGNFRITNDGLKLGDLSGNRFKIVLREVSEKNDAIIVQSLESLKANGFINYFGLQRFGNSIEVPTHIIGKQEVVDLILKPRMQNFEKDEIKKAREVWSSTNDANRALFHIQNINCIEKFLLNGLSKSSSNDYLGAFQHIPRNMRLMYLHAYQSFIWNEATSKRVELFGLKPAIGDLVRSESNQVIHLTENNLECYSIEDVILPLPGHNILYPQNEIKDFYVEVLKSDGLTLESFKNKIKDFSLSGDYRNILVKPKNMEYEIVNYSEKNANLVKSDWDLIDPSRQEDLHATSDCTERMKAICLEYSLPTSSYATMALREILTD</sequence>
<accession>A0A3M7RY33</accession>
<dbReference type="PROSITE" id="PS50984">
    <property type="entry name" value="TRUD"/>
    <property type="match status" value="1"/>
</dbReference>
<proteinExistence type="inferred from homology"/>
<dbReference type="Proteomes" id="UP000276133">
    <property type="component" value="Unassembled WGS sequence"/>
</dbReference>
<comment type="caution">
    <text evidence="6">The sequence shown here is derived from an EMBL/GenBank/DDBJ whole genome shotgun (WGS) entry which is preliminary data.</text>
</comment>
<dbReference type="GO" id="GO:0003723">
    <property type="term" value="F:RNA binding"/>
    <property type="evidence" value="ECO:0007669"/>
    <property type="project" value="InterPro"/>
</dbReference>
<comment type="similarity">
    <text evidence="1">Belongs to the pseudouridine synthase TruD family.</text>
</comment>
<dbReference type="STRING" id="10195.A0A3M7RY33"/>
<dbReference type="InterPro" id="IPR001374">
    <property type="entry name" value="R3H_dom"/>
</dbReference>
<dbReference type="EMBL" id="REGN01002411">
    <property type="protein sequence ID" value="RNA28268.1"/>
    <property type="molecule type" value="Genomic_DNA"/>
</dbReference>
<dbReference type="NCBIfam" id="TIGR00094">
    <property type="entry name" value="tRNA_TruD_broad"/>
    <property type="match status" value="1"/>
</dbReference>
<dbReference type="EC" id="5.4.99.12" evidence="6"/>
<name>A0A3M7RY33_BRAPC</name>
<dbReference type="PIRSF" id="PIRSF037016">
    <property type="entry name" value="Pseudouridin_synth_euk_prd"/>
    <property type="match status" value="1"/>
</dbReference>
<protein>
    <submittedName>
        <fullName evidence="6">Pseudouridylate synthase 7-like protein</fullName>
        <ecNumber evidence="6">5.4.99.12</ecNumber>
    </submittedName>
</protein>
<evidence type="ECO:0000313" key="6">
    <source>
        <dbReference type="EMBL" id="RNA28268.1"/>
    </source>
</evidence>
<dbReference type="PANTHER" id="PTHR13326">
    <property type="entry name" value="TRNA PSEUDOURIDINE SYNTHASE D"/>
    <property type="match status" value="1"/>
</dbReference>
<dbReference type="InterPro" id="IPR020103">
    <property type="entry name" value="PsdUridine_synth_cat_dom_sf"/>
</dbReference>